<accession>A0ABT4VC20</accession>
<dbReference type="Gene3D" id="3.40.50.10860">
    <property type="entry name" value="Leucine Dehydrogenase, chain A, domain 1"/>
    <property type="match status" value="1"/>
</dbReference>
<sequence>MQILDGKSLSQKIEHNIKNQVQELQTKGIKPSLAVILVGDDPASHSYVTMKAKACQRCGIESITKRLVSSISEESLLLEIENLNNDNLVHGILVQLPLPKHINTNKILEKISPKKDVDGFHPFNAGKIFYGLDSLTPATPKGIITLLKEYKIDLVGKNVVIIGASNIVGKPLAALFLNENATITLCHIYTKNLKEHTLNADILCVGVGKVNLITQDMVKEGAIVVDIGINKLESGKIVGDVDFANVSQKTSYITPVPGGVGPMTIASLLENTIKATQGNI</sequence>
<keyword evidence="4 11" id="KW-0658">Purine biosynthesis</keyword>
<keyword evidence="15" id="KW-1185">Reference proteome</keyword>
<evidence type="ECO:0000313" key="14">
    <source>
        <dbReference type="EMBL" id="MDA3968252.1"/>
    </source>
</evidence>
<evidence type="ECO:0000256" key="3">
    <source>
        <dbReference type="ARBA" id="ARBA00022605"/>
    </source>
</evidence>
<evidence type="ECO:0000256" key="5">
    <source>
        <dbReference type="ARBA" id="ARBA00022801"/>
    </source>
</evidence>
<dbReference type="PANTHER" id="PTHR48099:SF5">
    <property type="entry name" value="C-1-TETRAHYDROFOLATE SYNTHASE, CYTOPLASMIC"/>
    <property type="match status" value="1"/>
</dbReference>
<keyword evidence="3 11" id="KW-0028">Amino-acid biosynthesis</keyword>
<dbReference type="NCBIfam" id="NF008058">
    <property type="entry name" value="PRK10792.1"/>
    <property type="match status" value="1"/>
</dbReference>
<organism evidence="14 15">
    <name type="scientific">Helicobacter ibis</name>
    <dbReference type="NCBI Taxonomy" id="2962633"/>
    <lineage>
        <taxon>Bacteria</taxon>
        <taxon>Pseudomonadati</taxon>
        <taxon>Campylobacterota</taxon>
        <taxon>Epsilonproteobacteria</taxon>
        <taxon>Campylobacterales</taxon>
        <taxon>Helicobacteraceae</taxon>
        <taxon>Helicobacter</taxon>
    </lineage>
</organism>
<dbReference type="PROSITE" id="PS00766">
    <property type="entry name" value="THF_DHG_CYH_1"/>
    <property type="match status" value="1"/>
</dbReference>
<evidence type="ECO:0000256" key="6">
    <source>
        <dbReference type="ARBA" id="ARBA00022857"/>
    </source>
</evidence>
<evidence type="ECO:0000259" key="12">
    <source>
        <dbReference type="Pfam" id="PF00763"/>
    </source>
</evidence>
<evidence type="ECO:0000256" key="10">
    <source>
        <dbReference type="ARBA" id="ARBA00023268"/>
    </source>
</evidence>
<feature type="domain" description="Tetrahydrofolate dehydrogenase/cyclohydrolase NAD(P)-binding" evidence="13">
    <location>
        <begin position="137"/>
        <end position="277"/>
    </location>
</feature>
<evidence type="ECO:0000256" key="2">
    <source>
        <dbReference type="ARBA" id="ARBA00022563"/>
    </source>
</evidence>
<evidence type="ECO:0000256" key="8">
    <source>
        <dbReference type="ARBA" id="ARBA00023102"/>
    </source>
</evidence>
<dbReference type="InterPro" id="IPR020630">
    <property type="entry name" value="THF_DH/CycHdrlase_cat_dom"/>
</dbReference>
<dbReference type="CDD" id="cd01080">
    <property type="entry name" value="NAD_bind_m-THF_DH_Cyclohyd"/>
    <property type="match status" value="1"/>
</dbReference>
<dbReference type="RefSeq" id="WP_271020546.1">
    <property type="nucleotide sequence ID" value="NZ_JAQHXR010000001.1"/>
</dbReference>
<evidence type="ECO:0000259" key="13">
    <source>
        <dbReference type="Pfam" id="PF02882"/>
    </source>
</evidence>
<dbReference type="SUPFAM" id="SSF53223">
    <property type="entry name" value="Aminoacid dehydrogenase-like, N-terminal domain"/>
    <property type="match status" value="1"/>
</dbReference>
<dbReference type="PRINTS" id="PR00085">
    <property type="entry name" value="THFDHDRGNASE"/>
</dbReference>
<dbReference type="InterPro" id="IPR000672">
    <property type="entry name" value="THF_DH/CycHdrlase"/>
</dbReference>
<comment type="catalytic activity">
    <reaction evidence="11">
        <text>(6R)-5,10-methylene-5,6,7,8-tetrahydrofolate + NADP(+) = (6R)-5,10-methenyltetrahydrofolate + NADPH</text>
        <dbReference type="Rhea" id="RHEA:22812"/>
        <dbReference type="ChEBI" id="CHEBI:15636"/>
        <dbReference type="ChEBI" id="CHEBI:57455"/>
        <dbReference type="ChEBI" id="CHEBI:57783"/>
        <dbReference type="ChEBI" id="CHEBI:58349"/>
        <dbReference type="EC" id="1.5.1.5"/>
    </reaction>
</comment>
<comment type="catalytic activity">
    <reaction evidence="11">
        <text>(6R)-5,10-methenyltetrahydrofolate + H2O = (6R)-10-formyltetrahydrofolate + H(+)</text>
        <dbReference type="Rhea" id="RHEA:23700"/>
        <dbReference type="ChEBI" id="CHEBI:15377"/>
        <dbReference type="ChEBI" id="CHEBI:15378"/>
        <dbReference type="ChEBI" id="CHEBI:57455"/>
        <dbReference type="ChEBI" id="CHEBI:195366"/>
        <dbReference type="EC" id="3.5.4.9"/>
    </reaction>
</comment>
<comment type="subunit">
    <text evidence="11">Homodimer.</text>
</comment>
<keyword evidence="7 11" id="KW-0560">Oxidoreductase</keyword>
<dbReference type="InterPro" id="IPR046346">
    <property type="entry name" value="Aminoacid_DH-like_N_sf"/>
</dbReference>
<dbReference type="InterPro" id="IPR020631">
    <property type="entry name" value="THF_DH/CycHdrlase_NAD-bd_dom"/>
</dbReference>
<proteinExistence type="inferred from homology"/>
<feature type="binding site" evidence="11">
    <location>
        <position position="229"/>
    </location>
    <ligand>
        <name>NADP(+)</name>
        <dbReference type="ChEBI" id="CHEBI:58349"/>
    </ligand>
</feature>
<reference evidence="14 15" key="1">
    <citation type="submission" date="2023-01" db="EMBL/GenBank/DDBJ databases">
        <title>Description of Helicobacter ibis sp. nov. isolated from faecal droppings of black-faced ibis (Theristicus melanopis).</title>
        <authorList>
            <person name="Lopez-Cantillo M."/>
            <person name="Vidal-Veuthey B."/>
            <person name="Mella A."/>
            <person name="De La Haba R."/>
            <person name="Collado L."/>
        </authorList>
    </citation>
    <scope>NUCLEOTIDE SEQUENCE [LARGE SCALE GENOMIC DNA]</scope>
    <source>
        <strain evidence="14 15">A82</strain>
    </source>
</reference>
<dbReference type="Pfam" id="PF00763">
    <property type="entry name" value="THF_DHG_CYH"/>
    <property type="match status" value="1"/>
</dbReference>
<dbReference type="HAMAP" id="MF_01576">
    <property type="entry name" value="THF_DHG_CYH"/>
    <property type="match status" value="1"/>
</dbReference>
<dbReference type="NCBIfam" id="NF010787">
    <property type="entry name" value="PRK14191.1"/>
    <property type="match status" value="1"/>
</dbReference>
<dbReference type="SUPFAM" id="SSF51735">
    <property type="entry name" value="NAD(P)-binding Rossmann-fold domains"/>
    <property type="match status" value="1"/>
</dbReference>
<dbReference type="EC" id="1.5.1.5" evidence="11"/>
<feature type="binding site" evidence="11">
    <location>
        <position position="188"/>
    </location>
    <ligand>
        <name>NADP(+)</name>
        <dbReference type="ChEBI" id="CHEBI:58349"/>
    </ligand>
</feature>
<evidence type="ECO:0000256" key="11">
    <source>
        <dbReference type="HAMAP-Rule" id="MF_01576"/>
    </source>
</evidence>
<keyword evidence="10 11" id="KW-0511">Multifunctional enzyme</keyword>
<comment type="caution">
    <text evidence="14">The sequence shown here is derived from an EMBL/GenBank/DDBJ whole genome shotgun (WGS) entry which is preliminary data.</text>
</comment>
<evidence type="ECO:0000313" key="15">
    <source>
        <dbReference type="Proteomes" id="UP001210261"/>
    </source>
</evidence>
<feature type="binding site" evidence="11">
    <location>
        <begin position="163"/>
        <end position="165"/>
    </location>
    <ligand>
        <name>NADP(+)</name>
        <dbReference type="ChEBI" id="CHEBI:58349"/>
    </ligand>
</feature>
<dbReference type="Pfam" id="PF02882">
    <property type="entry name" value="THF_DHG_CYH_C"/>
    <property type="match status" value="1"/>
</dbReference>
<keyword evidence="2 11" id="KW-0554">One-carbon metabolism</keyword>
<evidence type="ECO:0000256" key="7">
    <source>
        <dbReference type="ARBA" id="ARBA00023002"/>
    </source>
</evidence>
<dbReference type="InterPro" id="IPR036291">
    <property type="entry name" value="NAD(P)-bd_dom_sf"/>
</dbReference>
<evidence type="ECO:0000256" key="4">
    <source>
        <dbReference type="ARBA" id="ARBA00022755"/>
    </source>
</evidence>
<dbReference type="PANTHER" id="PTHR48099">
    <property type="entry name" value="C-1-TETRAHYDROFOLATE SYNTHASE, CYTOPLASMIC-RELATED"/>
    <property type="match status" value="1"/>
</dbReference>
<dbReference type="PROSITE" id="PS00767">
    <property type="entry name" value="THF_DHG_CYH_2"/>
    <property type="match status" value="1"/>
</dbReference>
<dbReference type="Gene3D" id="3.40.50.720">
    <property type="entry name" value="NAD(P)-binding Rossmann-like Domain"/>
    <property type="match status" value="1"/>
</dbReference>
<keyword evidence="6 11" id="KW-0521">NADP</keyword>
<keyword evidence="8 11" id="KW-0368">Histidine biosynthesis</keyword>
<dbReference type="Proteomes" id="UP001210261">
    <property type="component" value="Unassembled WGS sequence"/>
</dbReference>
<evidence type="ECO:0000256" key="1">
    <source>
        <dbReference type="ARBA" id="ARBA00004777"/>
    </source>
</evidence>
<gene>
    <name evidence="11 14" type="primary">folD</name>
    <name evidence="14" type="ORF">PF021_01020</name>
</gene>
<keyword evidence="9 11" id="KW-0486">Methionine biosynthesis</keyword>
<dbReference type="EMBL" id="JAQHXR010000001">
    <property type="protein sequence ID" value="MDA3968252.1"/>
    <property type="molecule type" value="Genomic_DNA"/>
</dbReference>
<keyword evidence="5 11" id="KW-0378">Hydrolase</keyword>
<dbReference type="InterPro" id="IPR020867">
    <property type="entry name" value="THF_DH/CycHdrlase_CS"/>
</dbReference>
<evidence type="ECO:0000256" key="9">
    <source>
        <dbReference type="ARBA" id="ARBA00023167"/>
    </source>
</evidence>
<comment type="pathway">
    <text evidence="1 11">One-carbon metabolism; tetrahydrofolate interconversion.</text>
</comment>
<name>A0ABT4VC20_9HELI</name>
<feature type="domain" description="Tetrahydrofolate dehydrogenase/cyclohydrolase catalytic" evidence="12">
    <location>
        <begin position="4"/>
        <end position="118"/>
    </location>
</feature>
<comment type="function">
    <text evidence="11">Catalyzes the oxidation of 5,10-methylenetetrahydrofolate to 5,10-methenyltetrahydrofolate and then the hydrolysis of 5,10-methenyltetrahydrofolate to 10-formyltetrahydrofolate.</text>
</comment>
<protein>
    <recommendedName>
        <fullName evidence="11">Bifunctional protein FolD</fullName>
    </recommendedName>
    <domain>
        <recommendedName>
            <fullName evidence="11">Methylenetetrahydrofolate dehydrogenase</fullName>
            <ecNumber evidence="11">1.5.1.5</ecNumber>
        </recommendedName>
    </domain>
    <domain>
        <recommendedName>
            <fullName evidence="11">Methenyltetrahydrofolate cyclohydrolase</fullName>
            <ecNumber evidence="11">3.5.4.9</ecNumber>
        </recommendedName>
    </domain>
</protein>
<dbReference type="EC" id="3.5.4.9" evidence="11"/>
<comment type="similarity">
    <text evidence="11">Belongs to the tetrahydrofolate dehydrogenase/cyclohydrolase family.</text>
</comment>